<gene>
    <name evidence="1" type="ORF">Vbra_13570</name>
</gene>
<dbReference type="AlphaFoldDB" id="A0A0G4EUZ3"/>
<dbReference type="Proteomes" id="UP000041254">
    <property type="component" value="Unassembled WGS sequence"/>
</dbReference>
<organism evidence="1 2">
    <name type="scientific">Vitrella brassicaformis (strain CCMP3155)</name>
    <dbReference type="NCBI Taxonomy" id="1169540"/>
    <lineage>
        <taxon>Eukaryota</taxon>
        <taxon>Sar</taxon>
        <taxon>Alveolata</taxon>
        <taxon>Colpodellida</taxon>
        <taxon>Vitrellaceae</taxon>
        <taxon>Vitrella</taxon>
    </lineage>
</organism>
<name>A0A0G4EUZ3_VITBC</name>
<protein>
    <submittedName>
        <fullName evidence="1">Uncharacterized protein</fullName>
    </submittedName>
</protein>
<evidence type="ECO:0000313" key="1">
    <source>
        <dbReference type="EMBL" id="CEM02421.1"/>
    </source>
</evidence>
<sequence length="237" mass="27571">MTLDHLERIAHKNIDTTLGHILRPKVPEILRFIEEIAQKISTYIIRGNHDYETLTRDFVKKHMPSVHYRKDVLVDWRLVRLEHGQFEDLLNRPGPLSDYTNKTKSSGVREVVSQLPVGFSQRPSAAYWLARADATRCELERFHKVYNPSSNAVRETTELVTSITEYILGKHFKKAYMTMFQERLQAVTENGAPGQDLVKILNNDVREDQFHLRKGTITIKTVVREYGDLPKVMKREL</sequence>
<evidence type="ECO:0000313" key="2">
    <source>
        <dbReference type="Proteomes" id="UP000041254"/>
    </source>
</evidence>
<dbReference type="InParanoid" id="A0A0G4EUZ3"/>
<keyword evidence="2" id="KW-1185">Reference proteome</keyword>
<dbReference type="VEuPathDB" id="CryptoDB:Vbra_13570"/>
<dbReference type="EMBL" id="CDMY01000326">
    <property type="protein sequence ID" value="CEM02421.1"/>
    <property type="molecule type" value="Genomic_DNA"/>
</dbReference>
<accession>A0A0G4EUZ3</accession>
<reference evidence="1 2" key="1">
    <citation type="submission" date="2014-11" db="EMBL/GenBank/DDBJ databases">
        <authorList>
            <person name="Zhu J."/>
            <person name="Qi W."/>
            <person name="Song R."/>
        </authorList>
    </citation>
    <scope>NUCLEOTIDE SEQUENCE [LARGE SCALE GENOMIC DNA]</scope>
</reference>
<proteinExistence type="predicted"/>